<organism evidence="1 2">
    <name type="scientific">Zunongwangia profunda</name>
    <dbReference type="NCBI Taxonomy" id="398743"/>
    <lineage>
        <taxon>Bacteria</taxon>
        <taxon>Pseudomonadati</taxon>
        <taxon>Bacteroidota</taxon>
        <taxon>Flavobacteriia</taxon>
        <taxon>Flavobacteriales</taxon>
        <taxon>Flavobacteriaceae</taxon>
        <taxon>Zunongwangia</taxon>
    </lineage>
</organism>
<dbReference type="EMBL" id="DPMF01000084">
    <property type="protein sequence ID" value="HCV80167.1"/>
    <property type="molecule type" value="Genomic_DNA"/>
</dbReference>
<evidence type="ECO:0000313" key="1">
    <source>
        <dbReference type="EMBL" id="HCV80167.1"/>
    </source>
</evidence>
<accession>A0A3D5IWL3</accession>
<dbReference type="AlphaFoldDB" id="A0A3D5IWL3"/>
<sequence length="75" mass="8099">MNEVQKKTNASLPANIFEQDMGKGLGNIGQQDLALPFLKILGQLSPEVNERDGKYVKGAKPGMIFNSVTGELHDG</sequence>
<evidence type="ECO:0000313" key="2">
    <source>
        <dbReference type="Proteomes" id="UP000264330"/>
    </source>
</evidence>
<feature type="non-terminal residue" evidence="1">
    <location>
        <position position="75"/>
    </location>
</feature>
<gene>
    <name evidence="1" type="ORF">DGQ38_03875</name>
</gene>
<dbReference type="Proteomes" id="UP000264330">
    <property type="component" value="Unassembled WGS sequence"/>
</dbReference>
<name>A0A3D5IWL3_9FLAO</name>
<proteinExistence type="predicted"/>
<comment type="caution">
    <text evidence="1">The sequence shown here is derived from an EMBL/GenBank/DDBJ whole genome shotgun (WGS) entry which is preliminary data.</text>
</comment>
<protein>
    <submittedName>
        <fullName evidence="1">Uncharacterized protein</fullName>
    </submittedName>
</protein>
<reference evidence="1 2" key="1">
    <citation type="journal article" date="2018" name="Nat. Biotechnol.">
        <title>A standardized bacterial taxonomy based on genome phylogeny substantially revises the tree of life.</title>
        <authorList>
            <person name="Parks D.H."/>
            <person name="Chuvochina M."/>
            <person name="Waite D.W."/>
            <person name="Rinke C."/>
            <person name="Skarshewski A."/>
            <person name="Chaumeil P.A."/>
            <person name="Hugenholtz P."/>
        </authorList>
    </citation>
    <scope>NUCLEOTIDE SEQUENCE [LARGE SCALE GENOMIC DNA]</scope>
    <source>
        <strain evidence="1">UBA9359</strain>
    </source>
</reference>
<dbReference type="Pfam" id="PF23977">
    <property type="entry name" value="Pam3_Gp34"/>
    <property type="match status" value="1"/>
</dbReference>
<dbReference type="InterPro" id="IPR056957">
    <property type="entry name" value="Pam3_Gp34-like"/>
</dbReference>